<evidence type="ECO:0000313" key="13">
    <source>
        <dbReference type="EMBL" id="EKX53920.1"/>
    </source>
</evidence>
<feature type="transmembrane region" description="Helical" evidence="11">
    <location>
        <begin position="170"/>
        <end position="193"/>
    </location>
</feature>
<accession>L1K0E6</accession>
<dbReference type="Proteomes" id="UP000011087">
    <property type="component" value="Unassembled WGS sequence"/>
</dbReference>
<keyword evidence="7" id="KW-0809">Transit peptide</keyword>
<dbReference type="HOGENOM" id="CLU_682318_0_0_1"/>
<organism evidence="13">
    <name type="scientific">Guillardia theta (strain CCMP2712)</name>
    <name type="common">Cryptophyte</name>
    <dbReference type="NCBI Taxonomy" id="905079"/>
    <lineage>
        <taxon>Eukaryota</taxon>
        <taxon>Cryptophyceae</taxon>
        <taxon>Pyrenomonadales</taxon>
        <taxon>Geminigeraceae</taxon>
        <taxon>Guillardia</taxon>
    </lineage>
</organism>
<evidence type="ECO:0000256" key="4">
    <source>
        <dbReference type="ARBA" id="ARBA00022528"/>
    </source>
</evidence>
<reference evidence="15" key="2">
    <citation type="submission" date="2012-11" db="EMBL/GenBank/DDBJ databases">
        <authorList>
            <person name="Kuo A."/>
            <person name="Curtis B.A."/>
            <person name="Tanifuji G."/>
            <person name="Burki F."/>
            <person name="Gruber A."/>
            <person name="Irimia M."/>
            <person name="Maruyama S."/>
            <person name="Arias M.C."/>
            <person name="Ball S.G."/>
            <person name="Gile G.H."/>
            <person name="Hirakawa Y."/>
            <person name="Hopkins J.F."/>
            <person name="Rensing S.A."/>
            <person name="Schmutz J."/>
            <person name="Symeonidi A."/>
            <person name="Elias M."/>
            <person name="Eveleigh R.J."/>
            <person name="Herman E.K."/>
            <person name="Klute M.J."/>
            <person name="Nakayama T."/>
            <person name="Obornik M."/>
            <person name="Reyes-Prieto A."/>
            <person name="Armbrust E.V."/>
            <person name="Aves S.J."/>
            <person name="Beiko R.G."/>
            <person name="Coutinho P."/>
            <person name="Dacks J.B."/>
            <person name="Durnford D.G."/>
            <person name="Fast N.M."/>
            <person name="Green B.R."/>
            <person name="Grisdale C."/>
            <person name="Hempe F."/>
            <person name="Henrissat B."/>
            <person name="Hoppner M.P."/>
            <person name="Ishida K.-I."/>
            <person name="Kim E."/>
            <person name="Koreny L."/>
            <person name="Kroth P.G."/>
            <person name="Liu Y."/>
            <person name="Malik S.-B."/>
            <person name="Maier U.G."/>
            <person name="McRose D."/>
            <person name="Mock T."/>
            <person name="Neilson J.A."/>
            <person name="Onodera N.T."/>
            <person name="Poole A.M."/>
            <person name="Pritham E.J."/>
            <person name="Richards T.A."/>
            <person name="Rocap G."/>
            <person name="Roy S.W."/>
            <person name="Sarai C."/>
            <person name="Schaack S."/>
            <person name="Shirato S."/>
            <person name="Slamovits C.H."/>
            <person name="Spencer D.F."/>
            <person name="Suzuki S."/>
            <person name="Worden A.Z."/>
            <person name="Zauner S."/>
            <person name="Barry K."/>
            <person name="Bell C."/>
            <person name="Bharti A.K."/>
            <person name="Crow J.A."/>
            <person name="Grimwood J."/>
            <person name="Kramer R."/>
            <person name="Lindquist E."/>
            <person name="Lucas S."/>
            <person name="Salamov A."/>
            <person name="McFadden G.I."/>
            <person name="Lane C.E."/>
            <person name="Keeling P.J."/>
            <person name="Gray M.W."/>
            <person name="Grigoriev I.V."/>
            <person name="Archibald J.M."/>
        </authorList>
    </citation>
    <scope>NUCLEOTIDE SEQUENCE</scope>
    <source>
        <strain evidence="15">CCMP2712</strain>
    </source>
</reference>
<protein>
    <submittedName>
        <fullName evidence="13 14">Uncharacterized protein</fullName>
    </submittedName>
</protein>
<keyword evidence="8 11" id="KW-1133">Transmembrane helix</keyword>
<keyword evidence="9 11" id="KW-0472">Membrane</keyword>
<proteinExistence type="inferred from homology"/>
<gene>
    <name evidence="13" type="ORF">GUITHDRAFT_100168</name>
</gene>
<dbReference type="PANTHER" id="PTHR31620">
    <property type="entry name" value="PROTEIN RETICULATA-RELATED 2, CHLOROPLASTIC-RELATED"/>
    <property type="match status" value="1"/>
</dbReference>
<feature type="transmembrane region" description="Helical" evidence="11">
    <location>
        <begin position="242"/>
        <end position="263"/>
    </location>
</feature>
<dbReference type="EMBL" id="JH992968">
    <property type="protein sequence ID" value="EKX53920.1"/>
    <property type="molecule type" value="Genomic_DNA"/>
</dbReference>
<feature type="region of interest" description="Disordered" evidence="10">
    <location>
        <begin position="370"/>
        <end position="404"/>
    </location>
</feature>
<feature type="signal peptide" evidence="12">
    <location>
        <begin position="1"/>
        <end position="24"/>
    </location>
</feature>
<dbReference type="PANTHER" id="PTHR31620:SF15">
    <property type="entry name" value="PROTEIN RETICULATA-RELATED 2, CHLOROPLASTIC-RELATED"/>
    <property type="match status" value="1"/>
</dbReference>
<dbReference type="RefSeq" id="XP_005840900.1">
    <property type="nucleotide sequence ID" value="XM_005840843.1"/>
</dbReference>
<evidence type="ECO:0000256" key="10">
    <source>
        <dbReference type="SAM" id="MobiDB-lite"/>
    </source>
</evidence>
<evidence type="ECO:0000256" key="11">
    <source>
        <dbReference type="SAM" id="Phobius"/>
    </source>
</evidence>
<evidence type="ECO:0000313" key="15">
    <source>
        <dbReference type="Proteomes" id="UP000011087"/>
    </source>
</evidence>
<evidence type="ECO:0000256" key="12">
    <source>
        <dbReference type="SAM" id="SignalP"/>
    </source>
</evidence>
<evidence type="ECO:0000256" key="1">
    <source>
        <dbReference type="ARBA" id="ARBA00004141"/>
    </source>
</evidence>
<reference evidence="14" key="3">
    <citation type="submission" date="2016-03" db="UniProtKB">
        <authorList>
            <consortium name="EnsemblProtists"/>
        </authorList>
    </citation>
    <scope>IDENTIFICATION</scope>
</reference>
<comment type="subcellular location">
    <subcellularLocation>
        <location evidence="1">Membrane</location>
        <topology evidence="1">Multi-pass membrane protein</topology>
    </subcellularLocation>
    <subcellularLocation>
        <location evidence="2">Plastid</location>
        <location evidence="2">Chloroplast</location>
    </subcellularLocation>
</comment>
<dbReference type="KEGG" id="gtt:GUITHDRAFT_100168"/>
<keyword evidence="6 11" id="KW-0812">Transmembrane</keyword>
<evidence type="ECO:0000256" key="7">
    <source>
        <dbReference type="ARBA" id="ARBA00022946"/>
    </source>
</evidence>
<reference evidence="13 15" key="1">
    <citation type="journal article" date="2012" name="Nature">
        <title>Algal genomes reveal evolutionary mosaicism and the fate of nucleomorphs.</title>
        <authorList>
            <consortium name="DOE Joint Genome Institute"/>
            <person name="Curtis B.A."/>
            <person name="Tanifuji G."/>
            <person name="Burki F."/>
            <person name="Gruber A."/>
            <person name="Irimia M."/>
            <person name="Maruyama S."/>
            <person name="Arias M.C."/>
            <person name="Ball S.G."/>
            <person name="Gile G.H."/>
            <person name="Hirakawa Y."/>
            <person name="Hopkins J.F."/>
            <person name="Kuo A."/>
            <person name="Rensing S.A."/>
            <person name="Schmutz J."/>
            <person name="Symeonidi A."/>
            <person name="Elias M."/>
            <person name="Eveleigh R.J."/>
            <person name="Herman E.K."/>
            <person name="Klute M.J."/>
            <person name="Nakayama T."/>
            <person name="Obornik M."/>
            <person name="Reyes-Prieto A."/>
            <person name="Armbrust E.V."/>
            <person name="Aves S.J."/>
            <person name="Beiko R.G."/>
            <person name="Coutinho P."/>
            <person name="Dacks J.B."/>
            <person name="Durnford D.G."/>
            <person name="Fast N.M."/>
            <person name="Green B.R."/>
            <person name="Grisdale C.J."/>
            <person name="Hempel F."/>
            <person name="Henrissat B."/>
            <person name="Hoppner M.P."/>
            <person name="Ishida K."/>
            <person name="Kim E."/>
            <person name="Koreny L."/>
            <person name="Kroth P.G."/>
            <person name="Liu Y."/>
            <person name="Malik S.B."/>
            <person name="Maier U.G."/>
            <person name="McRose D."/>
            <person name="Mock T."/>
            <person name="Neilson J.A."/>
            <person name="Onodera N.T."/>
            <person name="Poole A.M."/>
            <person name="Pritham E.J."/>
            <person name="Richards T.A."/>
            <person name="Rocap G."/>
            <person name="Roy S.W."/>
            <person name="Sarai C."/>
            <person name="Schaack S."/>
            <person name="Shirato S."/>
            <person name="Slamovits C.H."/>
            <person name="Spencer D.F."/>
            <person name="Suzuki S."/>
            <person name="Worden A.Z."/>
            <person name="Zauner S."/>
            <person name="Barry K."/>
            <person name="Bell C."/>
            <person name="Bharti A.K."/>
            <person name="Crow J.A."/>
            <person name="Grimwood J."/>
            <person name="Kramer R."/>
            <person name="Lindquist E."/>
            <person name="Lucas S."/>
            <person name="Salamov A."/>
            <person name="McFadden G.I."/>
            <person name="Lane C.E."/>
            <person name="Keeling P.J."/>
            <person name="Gray M.W."/>
            <person name="Grigoriev I.V."/>
            <person name="Archibald J.M."/>
        </authorList>
    </citation>
    <scope>NUCLEOTIDE SEQUENCE</scope>
    <source>
        <strain evidence="13 15">CCMP2712</strain>
    </source>
</reference>
<keyword evidence="12" id="KW-0732">Signal</keyword>
<evidence type="ECO:0000256" key="3">
    <source>
        <dbReference type="ARBA" id="ARBA00010793"/>
    </source>
</evidence>
<keyword evidence="4" id="KW-0150">Chloroplast</keyword>
<comment type="similarity">
    <text evidence="3">Belongs to the RETICULATA family.</text>
</comment>
<evidence type="ECO:0000256" key="9">
    <source>
        <dbReference type="ARBA" id="ARBA00023136"/>
    </source>
</evidence>
<evidence type="ECO:0000256" key="2">
    <source>
        <dbReference type="ARBA" id="ARBA00004229"/>
    </source>
</evidence>
<feature type="chain" id="PRO_5008771981" evidence="12">
    <location>
        <begin position="25"/>
        <end position="404"/>
    </location>
</feature>
<dbReference type="EnsemblProtists" id="EKX53920">
    <property type="protein sequence ID" value="EKX53920"/>
    <property type="gene ID" value="GUITHDRAFT_100168"/>
</dbReference>
<evidence type="ECO:0000256" key="5">
    <source>
        <dbReference type="ARBA" id="ARBA00022640"/>
    </source>
</evidence>
<evidence type="ECO:0000313" key="14">
    <source>
        <dbReference type="EnsemblProtists" id="EKX53920"/>
    </source>
</evidence>
<dbReference type="GO" id="GO:0009507">
    <property type="term" value="C:chloroplast"/>
    <property type="evidence" value="ECO:0007669"/>
    <property type="project" value="UniProtKB-SubCell"/>
</dbReference>
<evidence type="ECO:0000256" key="6">
    <source>
        <dbReference type="ARBA" id="ARBA00022692"/>
    </source>
</evidence>
<dbReference type="InterPro" id="IPR021825">
    <property type="entry name" value="RETICULATA-related"/>
</dbReference>
<keyword evidence="5" id="KW-0934">Plastid</keyword>
<sequence>MCRLCLFALVLLVFLCHAPSPSNGIMIEPEQLVLRSSQRRAAPCLRLRGGGRILNGLKYLFVQSTSPLPREIVRYLYAQRISEKEIPHDIFQALCDGRATLNELRAWVKIKREGGIARWVSDLSPLLRDRVVLNAKFVFILLCEIVIGCTSKLSAQVMMLGSGVWRRADLVLLSLLLEIVGDFLVVCIFYPAARMHDRAPEWQTRLNPLMWAIKDVPASAFLPGSYSWEQRAKSVILRGAQLFVLSFTISMVGELVSYLLIAVRKSIRTRKPKEEEFDEGEYWEDHAVEERQMERWDSAAMARRAASFASFMGVSCNLRQHALIAMENLSFSLLPSGLHYEALVLLRFINCWLGGILWLTQQRLLEQRMLQKQSEHSDDEIAEEGEDEVRREEEEEQEEEESYR</sequence>
<feature type="transmembrane region" description="Helical" evidence="11">
    <location>
        <begin position="131"/>
        <end position="149"/>
    </location>
</feature>
<feature type="compositionally biased region" description="Acidic residues" evidence="10">
    <location>
        <begin position="377"/>
        <end position="404"/>
    </location>
</feature>
<evidence type="ECO:0000256" key="8">
    <source>
        <dbReference type="ARBA" id="ARBA00022989"/>
    </source>
</evidence>
<keyword evidence="15" id="KW-1185">Reference proteome</keyword>
<dbReference type="AlphaFoldDB" id="L1K0E6"/>
<dbReference type="GeneID" id="17310773"/>
<dbReference type="Pfam" id="PF11891">
    <property type="entry name" value="RETICULATA-like"/>
    <property type="match status" value="1"/>
</dbReference>
<dbReference type="GO" id="GO:0016020">
    <property type="term" value="C:membrane"/>
    <property type="evidence" value="ECO:0007669"/>
    <property type="project" value="UniProtKB-SubCell"/>
</dbReference>
<dbReference type="PaxDb" id="55529-EKX53920"/>
<name>L1K0E6_GUITC</name>